<accession>A0A6I1FGG6</accession>
<evidence type="ECO:0000256" key="3">
    <source>
        <dbReference type="ARBA" id="ARBA00012438"/>
    </source>
</evidence>
<keyword evidence="12" id="KW-0902">Two-component regulatory system</keyword>
<dbReference type="Gene3D" id="1.10.287.130">
    <property type="match status" value="1"/>
</dbReference>
<dbReference type="SUPFAM" id="SSF55890">
    <property type="entry name" value="Sporulation response regulatory protein Spo0B"/>
    <property type="match status" value="1"/>
</dbReference>
<dbReference type="InterPro" id="IPR033463">
    <property type="entry name" value="sCache_3"/>
</dbReference>
<dbReference type="PANTHER" id="PTHR44936">
    <property type="entry name" value="SENSOR PROTEIN CREC"/>
    <property type="match status" value="1"/>
</dbReference>
<dbReference type="InterPro" id="IPR050980">
    <property type="entry name" value="2C_sensor_his_kinase"/>
</dbReference>
<dbReference type="Pfam" id="PF14689">
    <property type="entry name" value="SPOB_a"/>
    <property type="match status" value="1"/>
</dbReference>
<keyword evidence="9" id="KW-0418">Kinase</keyword>
<comment type="caution">
    <text evidence="16">The sequence shown here is derived from an EMBL/GenBank/DDBJ whole genome shotgun (WGS) entry which is preliminary data.</text>
</comment>
<dbReference type="InterPro" id="IPR016120">
    <property type="entry name" value="Sig_transdc_His_kin_SpoOB"/>
</dbReference>
<gene>
    <name evidence="16" type="ORF">F9802_09020</name>
</gene>
<keyword evidence="7 14" id="KW-0812">Transmembrane</keyword>
<dbReference type="EC" id="2.7.13.3" evidence="3"/>
<dbReference type="Pfam" id="PF17203">
    <property type="entry name" value="sCache_3_2"/>
    <property type="match status" value="1"/>
</dbReference>
<dbReference type="InterPro" id="IPR036890">
    <property type="entry name" value="HATPase_C_sf"/>
</dbReference>
<dbReference type="Pfam" id="PF02518">
    <property type="entry name" value="HATPase_c"/>
    <property type="match status" value="1"/>
</dbReference>
<dbReference type="InterPro" id="IPR039506">
    <property type="entry name" value="SPOB_a"/>
</dbReference>
<evidence type="ECO:0000256" key="1">
    <source>
        <dbReference type="ARBA" id="ARBA00000085"/>
    </source>
</evidence>
<evidence type="ECO:0000313" key="17">
    <source>
        <dbReference type="Proteomes" id="UP000429595"/>
    </source>
</evidence>
<dbReference type="Gene3D" id="3.30.450.20">
    <property type="entry name" value="PAS domain"/>
    <property type="match status" value="2"/>
</dbReference>
<feature type="transmembrane region" description="Helical" evidence="14">
    <location>
        <begin position="163"/>
        <end position="182"/>
    </location>
</feature>
<keyword evidence="11 14" id="KW-1133">Transmembrane helix</keyword>
<dbReference type="PANTHER" id="PTHR44936:SF10">
    <property type="entry name" value="SENSOR PROTEIN RSTB"/>
    <property type="match status" value="1"/>
</dbReference>
<evidence type="ECO:0000256" key="5">
    <source>
        <dbReference type="ARBA" id="ARBA00022553"/>
    </source>
</evidence>
<dbReference type="GO" id="GO:0000155">
    <property type="term" value="F:phosphorelay sensor kinase activity"/>
    <property type="evidence" value="ECO:0007669"/>
    <property type="project" value="InterPro"/>
</dbReference>
<protein>
    <recommendedName>
        <fullName evidence="3">histidine kinase</fullName>
        <ecNumber evidence="3">2.7.13.3</ecNumber>
    </recommendedName>
</protein>
<feature type="transmembrane region" description="Helical" evidence="14">
    <location>
        <begin position="6"/>
        <end position="24"/>
    </location>
</feature>
<keyword evidence="10" id="KW-0067">ATP-binding</keyword>
<comment type="subcellular location">
    <subcellularLocation>
        <location evidence="2">Cell membrane</location>
        <topology evidence="2">Multi-pass membrane protein</topology>
    </subcellularLocation>
</comment>
<proteinExistence type="predicted"/>
<dbReference type="InterPro" id="IPR003594">
    <property type="entry name" value="HATPase_dom"/>
</dbReference>
<keyword evidence="13 14" id="KW-0472">Membrane</keyword>
<name>A0A6I1FGG6_9BACI</name>
<dbReference type="EMBL" id="WEIO01000004">
    <property type="protein sequence ID" value="KAB7707273.1"/>
    <property type="molecule type" value="Genomic_DNA"/>
</dbReference>
<dbReference type="PROSITE" id="PS50109">
    <property type="entry name" value="HIS_KIN"/>
    <property type="match status" value="1"/>
</dbReference>
<evidence type="ECO:0000256" key="10">
    <source>
        <dbReference type="ARBA" id="ARBA00022840"/>
    </source>
</evidence>
<dbReference type="SUPFAM" id="SSF55874">
    <property type="entry name" value="ATPase domain of HSP90 chaperone/DNA topoisomerase II/histidine kinase"/>
    <property type="match status" value="1"/>
</dbReference>
<evidence type="ECO:0000256" key="9">
    <source>
        <dbReference type="ARBA" id="ARBA00022777"/>
    </source>
</evidence>
<evidence type="ECO:0000256" key="8">
    <source>
        <dbReference type="ARBA" id="ARBA00022741"/>
    </source>
</evidence>
<evidence type="ECO:0000256" key="12">
    <source>
        <dbReference type="ARBA" id="ARBA00023012"/>
    </source>
</evidence>
<comment type="catalytic activity">
    <reaction evidence="1">
        <text>ATP + protein L-histidine = ADP + protein N-phospho-L-histidine.</text>
        <dbReference type="EC" id="2.7.13.3"/>
    </reaction>
</comment>
<evidence type="ECO:0000256" key="13">
    <source>
        <dbReference type="ARBA" id="ARBA00023136"/>
    </source>
</evidence>
<dbReference type="SMART" id="SM00387">
    <property type="entry name" value="HATPase_c"/>
    <property type="match status" value="1"/>
</dbReference>
<dbReference type="InterPro" id="IPR005467">
    <property type="entry name" value="His_kinase_dom"/>
</dbReference>
<sequence length="516" mass="57333">MIGFISIIVFLTILFVSMIFSLMLDEVVKMSLGNQAMTVAKMTAQKEEIIQAFEKPNPSLTIQPIAEEIRKSTGAGYVVIGNKQNIRYSHPQAKYIGKEMGTSSSQALEKGASVIYEGTGISGFAVKAKTPIYNKKGKIIGVSSVGFLTNEIEKRINSYRLKLFQFSIFIVIAGIIGAVIIAKRIKRLIFNLEPEEISFLFKEKEAALESIRDATVAVNKFYEITSINKRARELLKDDRIERGGKVVNSRLIRIIESVVMTKQSLVNQKFLVGHQLYMIDASPIVQKQQTSGAVLTIRPESEIEQMTNEVSKIKSISDNIRAQNHEYLNKLNTIYGLITLEQYDEARELISDEVKERQDTVVFLTSSVKDPFIAACLLGKINRSKEMKVQLGIDENSNLEHIPSSLNTKMFVTVLGNIIDNAMEAASGTKGEQAEVKVSFTDYGNDIIFDIEDNGAGIPDEWQEKIFAEGFSTKEGENHGLGLAIVKRTIEVLHGEVYLSASDLGGAKFTIAIPKR</sequence>
<evidence type="ECO:0000256" key="2">
    <source>
        <dbReference type="ARBA" id="ARBA00004651"/>
    </source>
</evidence>
<evidence type="ECO:0000259" key="15">
    <source>
        <dbReference type="PROSITE" id="PS50109"/>
    </source>
</evidence>
<evidence type="ECO:0000256" key="6">
    <source>
        <dbReference type="ARBA" id="ARBA00022679"/>
    </source>
</evidence>
<keyword evidence="4" id="KW-1003">Cell membrane</keyword>
<evidence type="ECO:0000256" key="7">
    <source>
        <dbReference type="ARBA" id="ARBA00022692"/>
    </source>
</evidence>
<dbReference type="GO" id="GO:0005524">
    <property type="term" value="F:ATP binding"/>
    <property type="evidence" value="ECO:0007669"/>
    <property type="project" value="UniProtKB-KW"/>
</dbReference>
<keyword evidence="17" id="KW-1185">Reference proteome</keyword>
<evidence type="ECO:0000256" key="4">
    <source>
        <dbReference type="ARBA" id="ARBA00022475"/>
    </source>
</evidence>
<dbReference type="SUPFAM" id="SSF103190">
    <property type="entry name" value="Sensory domain-like"/>
    <property type="match status" value="1"/>
</dbReference>
<reference evidence="16 17" key="1">
    <citation type="submission" date="2019-10" db="EMBL/GenBank/DDBJ databases">
        <title>Bacillus aerolatum sp. nov., isolated from bioaerosol of sport playgrounds.</title>
        <authorList>
            <person name="Chen P."/>
            <person name="Zhang G."/>
        </authorList>
    </citation>
    <scope>NUCLEOTIDE SEQUENCE [LARGE SCALE GENOMIC DNA]</scope>
    <source>
        <strain evidence="16 17">CX253</strain>
    </source>
</reference>
<dbReference type="InterPro" id="IPR004358">
    <property type="entry name" value="Sig_transdc_His_kin-like_C"/>
</dbReference>
<dbReference type="GO" id="GO:0005886">
    <property type="term" value="C:plasma membrane"/>
    <property type="evidence" value="ECO:0007669"/>
    <property type="project" value="UniProtKB-SubCell"/>
</dbReference>
<feature type="domain" description="Histidine kinase" evidence="15">
    <location>
        <begin position="322"/>
        <end position="516"/>
    </location>
</feature>
<evidence type="ECO:0000256" key="14">
    <source>
        <dbReference type="SAM" id="Phobius"/>
    </source>
</evidence>
<dbReference type="InterPro" id="IPR029151">
    <property type="entry name" value="Sensor-like_sf"/>
</dbReference>
<keyword evidence="6" id="KW-0808">Transferase</keyword>
<dbReference type="Gene3D" id="3.30.565.10">
    <property type="entry name" value="Histidine kinase-like ATPase, C-terminal domain"/>
    <property type="match status" value="1"/>
</dbReference>
<keyword evidence="5" id="KW-0597">Phosphoprotein</keyword>
<evidence type="ECO:0000256" key="11">
    <source>
        <dbReference type="ARBA" id="ARBA00022989"/>
    </source>
</evidence>
<keyword evidence="8" id="KW-0547">Nucleotide-binding</keyword>
<organism evidence="16 17">
    <name type="scientific">Bacillus aerolatus</name>
    <dbReference type="NCBI Taxonomy" id="2653354"/>
    <lineage>
        <taxon>Bacteria</taxon>
        <taxon>Bacillati</taxon>
        <taxon>Bacillota</taxon>
        <taxon>Bacilli</taxon>
        <taxon>Bacillales</taxon>
        <taxon>Bacillaceae</taxon>
        <taxon>Bacillus</taxon>
    </lineage>
</organism>
<dbReference type="PRINTS" id="PR00344">
    <property type="entry name" value="BCTRLSENSOR"/>
</dbReference>
<evidence type="ECO:0000313" key="16">
    <source>
        <dbReference type="EMBL" id="KAB7707273.1"/>
    </source>
</evidence>
<dbReference type="AlphaFoldDB" id="A0A6I1FGG6"/>
<dbReference type="Proteomes" id="UP000429595">
    <property type="component" value="Unassembled WGS sequence"/>
</dbReference>